<reference evidence="3 4" key="1">
    <citation type="submission" date="2020-08" db="EMBL/GenBank/DDBJ databases">
        <title>Genomic Encyclopedia of Type Strains, Phase IV (KMG-IV): sequencing the most valuable type-strain genomes for metagenomic binning, comparative biology and taxonomic classification.</title>
        <authorList>
            <person name="Goeker M."/>
        </authorList>
    </citation>
    <scope>NUCLEOTIDE SEQUENCE [LARGE SCALE GENOMIC DNA]</scope>
    <source>
        <strain evidence="3 4">DSM 102134</strain>
    </source>
</reference>
<proteinExistence type="predicted"/>
<dbReference type="Proteomes" id="UP000535501">
    <property type="component" value="Unassembled WGS sequence"/>
</dbReference>
<evidence type="ECO:0000259" key="2">
    <source>
        <dbReference type="Pfam" id="PF13548"/>
    </source>
</evidence>
<gene>
    <name evidence="3" type="ORF">HNQ75_002547</name>
</gene>
<feature type="domain" description="DUF4126" evidence="2">
    <location>
        <begin position="4"/>
        <end position="151"/>
    </location>
</feature>
<keyword evidence="1" id="KW-0812">Transmembrane</keyword>
<dbReference type="RefSeq" id="WP_077549852.1">
    <property type="nucleotide sequence ID" value="NZ_JACHEJ010000006.1"/>
</dbReference>
<keyword evidence="4" id="KW-1185">Reference proteome</keyword>
<comment type="caution">
    <text evidence="3">The sequence shown here is derived from an EMBL/GenBank/DDBJ whole genome shotgun (WGS) entry which is preliminary data.</text>
</comment>
<keyword evidence="1" id="KW-1133">Transmembrane helix</keyword>
<feature type="transmembrane region" description="Helical" evidence="1">
    <location>
        <begin position="135"/>
        <end position="157"/>
    </location>
</feature>
<feature type="transmembrane region" description="Helical" evidence="1">
    <location>
        <begin position="101"/>
        <end position="123"/>
    </location>
</feature>
<dbReference type="EMBL" id="JACHEJ010000006">
    <property type="protein sequence ID" value="MBB6180565.1"/>
    <property type="molecule type" value="Genomic_DNA"/>
</dbReference>
<accession>A0A7W9YY57</accession>
<evidence type="ECO:0000256" key="1">
    <source>
        <dbReference type="SAM" id="Phobius"/>
    </source>
</evidence>
<dbReference type="Pfam" id="PF13548">
    <property type="entry name" value="DUF4126"/>
    <property type="match status" value="1"/>
</dbReference>
<organism evidence="3 4">
    <name type="scientific">Pseudorhizobium flavum</name>
    <dbReference type="NCBI Taxonomy" id="1335061"/>
    <lineage>
        <taxon>Bacteria</taxon>
        <taxon>Pseudomonadati</taxon>
        <taxon>Pseudomonadota</taxon>
        <taxon>Alphaproteobacteria</taxon>
        <taxon>Hyphomicrobiales</taxon>
        <taxon>Rhizobiaceae</taxon>
        <taxon>Rhizobium/Agrobacterium group</taxon>
        <taxon>Pseudorhizobium</taxon>
    </lineage>
</organism>
<protein>
    <submittedName>
        <fullName evidence="3">Putative membrane protein</fullName>
    </submittedName>
</protein>
<dbReference type="InterPro" id="IPR025196">
    <property type="entry name" value="DUF4126"/>
</dbReference>
<dbReference type="AlphaFoldDB" id="A0A7W9YY57"/>
<evidence type="ECO:0000313" key="3">
    <source>
        <dbReference type="EMBL" id="MBB6180565.1"/>
    </source>
</evidence>
<evidence type="ECO:0000313" key="4">
    <source>
        <dbReference type="Proteomes" id="UP000535501"/>
    </source>
</evidence>
<name>A0A7W9YY57_9HYPH</name>
<sequence length="158" mass="15917">MIYLLALLMGMIAGLRAMTAPAAASWGAYFGFIGLTGTWMAFLGSIWAALILTILAVAELVADQLPATPSRTVPIQFATRVIMGAVAGAAIGAGFGQWTGGLAAGAVGAVAGTLGGAAFRSVMAKAFRRDAPAAFIEDAIAIVGAWLIINALTVFAAS</sequence>
<keyword evidence="1" id="KW-0472">Membrane</keyword>
<feature type="transmembrane region" description="Helical" evidence="1">
    <location>
        <begin position="40"/>
        <end position="61"/>
    </location>
</feature>
<feature type="transmembrane region" description="Helical" evidence="1">
    <location>
        <begin position="73"/>
        <end position="95"/>
    </location>
</feature>